<organism evidence="11 12">
    <name type="scientific">Hibiscus sabdariffa</name>
    <name type="common">roselle</name>
    <dbReference type="NCBI Taxonomy" id="183260"/>
    <lineage>
        <taxon>Eukaryota</taxon>
        <taxon>Viridiplantae</taxon>
        <taxon>Streptophyta</taxon>
        <taxon>Embryophyta</taxon>
        <taxon>Tracheophyta</taxon>
        <taxon>Spermatophyta</taxon>
        <taxon>Magnoliopsida</taxon>
        <taxon>eudicotyledons</taxon>
        <taxon>Gunneridae</taxon>
        <taxon>Pentapetalae</taxon>
        <taxon>rosids</taxon>
        <taxon>malvids</taxon>
        <taxon>Malvales</taxon>
        <taxon>Malvaceae</taxon>
        <taxon>Malvoideae</taxon>
        <taxon>Hibiscus</taxon>
    </lineage>
</organism>
<dbReference type="InterPro" id="IPR000425">
    <property type="entry name" value="MIP"/>
</dbReference>
<comment type="caution">
    <text evidence="11">The sequence shown here is derived from an EMBL/GenBank/DDBJ whole genome shotgun (WGS) entry which is preliminary data.</text>
</comment>
<dbReference type="PANTHER" id="PTHR45665">
    <property type="entry name" value="AQUAPORIN-8"/>
    <property type="match status" value="1"/>
</dbReference>
<dbReference type="PANTHER" id="PTHR45665:SF23">
    <property type="entry name" value="AQUAPORIN TIP3-2-RELATED"/>
    <property type="match status" value="1"/>
</dbReference>
<feature type="compositionally biased region" description="Basic residues" evidence="9">
    <location>
        <begin position="115"/>
        <end position="125"/>
    </location>
</feature>
<dbReference type="SUPFAM" id="SSF81338">
    <property type="entry name" value="Aquaporin-like"/>
    <property type="match status" value="1"/>
</dbReference>
<evidence type="ECO:0000256" key="6">
    <source>
        <dbReference type="ARBA" id="ARBA00023136"/>
    </source>
</evidence>
<evidence type="ECO:0000256" key="3">
    <source>
        <dbReference type="ARBA" id="ARBA00022692"/>
    </source>
</evidence>
<name>A0ABR2PTF8_9ROSI</name>
<evidence type="ECO:0000256" key="4">
    <source>
        <dbReference type="ARBA" id="ARBA00022737"/>
    </source>
</evidence>
<evidence type="ECO:0000256" key="7">
    <source>
        <dbReference type="ARBA" id="ARBA00038477"/>
    </source>
</evidence>
<evidence type="ECO:0000256" key="2">
    <source>
        <dbReference type="ARBA" id="ARBA00022554"/>
    </source>
</evidence>
<evidence type="ECO:0000256" key="1">
    <source>
        <dbReference type="ARBA" id="ARBA00004128"/>
    </source>
</evidence>
<protein>
    <submittedName>
        <fullName evidence="11">Uncharacterized protein</fullName>
    </submittedName>
</protein>
<dbReference type="PRINTS" id="PR00783">
    <property type="entry name" value="MINTRINSICP"/>
</dbReference>
<feature type="region of interest" description="Disordered" evidence="9">
    <location>
        <begin position="95"/>
        <end position="125"/>
    </location>
</feature>
<dbReference type="InterPro" id="IPR023271">
    <property type="entry name" value="Aquaporin-like"/>
</dbReference>
<dbReference type="Proteomes" id="UP001396334">
    <property type="component" value="Unassembled WGS sequence"/>
</dbReference>
<keyword evidence="2" id="KW-0926">Vacuole</keyword>
<evidence type="ECO:0000313" key="11">
    <source>
        <dbReference type="EMBL" id="KAK8991717.1"/>
    </source>
</evidence>
<evidence type="ECO:0000256" key="5">
    <source>
        <dbReference type="ARBA" id="ARBA00022989"/>
    </source>
</evidence>
<comment type="similarity">
    <text evidence="7">Belongs to the MIP/aquaporin (TC 1.A.8) family. TIP (TC 1.A.8.10) subfamily.</text>
</comment>
<evidence type="ECO:0000256" key="10">
    <source>
        <dbReference type="SAM" id="Phobius"/>
    </source>
</evidence>
<keyword evidence="3 8" id="KW-0812">Transmembrane</keyword>
<feature type="transmembrane region" description="Helical" evidence="10">
    <location>
        <begin position="48"/>
        <end position="66"/>
    </location>
</feature>
<proteinExistence type="inferred from homology"/>
<keyword evidence="12" id="KW-1185">Reference proteome</keyword>
<evidence type="ECO:0000313" key="12">
    <source>
        <dbReference type="Proteomes" id="UP001396334"/>
    </source>
</evidence>
<reference evidence="11 12" key="1">
    <citation type="journal article" date="2024" name="G3 (Bethesda)">
        <title>Genome assembly of Hibiscus sabdariffa L. provides insights into metabolisms of medicinal natural products.</title>
        <authorList>
            <person name="Kim T."/>
        </authorList>
    </citation>
    <scope>NUCLEOTIDE SEQUENCE [LARGE SCALE GENOMIC DNA]</scope>
    <source>
        <strain evidence="11">TK-2024</strain>
        <tissue evidence="11">Old leaves</tissue>
    </source>
</reference>
<evidence type="ECO:0000256" key="9">
    <source>
        <dbReference type="SAM" id="MobiDB-lite"/>
    </source>
</evidence>
<keyword evidence="8" id="KW-0813">Transport</keyword>
<accession>A0ABR2PTF8</accession>
<dbReference type="InterPro" id="IPR034294">
    <property type="entry name" value="Aquaporin_transptr"/>
</dbReference>
<gene>
    <name evidence="11" type="ORF">V6N11_062714</name>
</gene>
<dbReference type="Pfam" id="PF00230">
    <property type="entry name" value="MIP"/>
    <property type="match status" value="1"/>
</dbReference>
<keyword evidence="5 10" id="KW-1133">Transmembrane helix</keyword>
<evidence type="ECO:0000256" key="8">
    <source>
        <dbReference type="RuleBase" id="RU000477"/>
    </source>
</evidence>
<dbReference type="Gene3D" id="1.20.1080.10">
    <property type="entry name" value="Glycerol uptake facilitator protein"/>
    <property type="match status" value="1"/>
</dbReference>
<sequence length="125" mass="13361">MVMVALVHGLDLFAAMASSINVFGVHVNPFVTFVVLLGGRISLVCAVYYWVAQLLGAIVACLLLRLTAGMRPAGFMEASGVGELAGIDVHNVWNDGGSEKREHGDNSTPGYRVNSGHKHLSRRVV</sequence>
<keyword evidence="6 10" id="KW-0472">Membrane</keyword>
<dbReference type="EMBL" id="JBBPBN010000052">
    <property type="protein sequence ID" value="KAK8991717.1"/>
    <property type="molecule type" value="Genomic_DNA"/>
</dbReference>
<keyword evidence="4" id="KW-0677">Repeat</keyword>
<comment type="subcellular location">
    <subcellularLocation>
        <location evidence="1">Vacuole membrane</location>
        <topology evidence="1">Multi-pass membrane protein</topology>
    </subcellularLocation>
</comment>